<dbReference type="AlphaFoldDB" id="A0A7V3RHS2"/>
<protein>
    <submittedName>
        <fullName evidence="2">tRNA (Adenosine(37)-N6)-threonylcarbamoyltransferase complex dimerization subunit type 1 TsaB</fullName>
    </submittedName>
</protein>
<dbReference type="PANTHER" id="PTHR11735:SF11">
    <property type="entry name" value="TRNA THREONYLCARBAMOYLADENOSINE BIOSYNTHESIS PROTEIN TSAB"/>
    <property type="match status" value="1"/>
</dbReference>
<organism evidence="2">
    <name type="scientific">candidate division WOR-3 bacterium</name>
    <dbReference type="NCBI Taxonomy" id="2052148"/>
    <lineage>
        <taxon>Bacteria</taxon>
        <taxon>Bacteria division WOR-3</taxon>
    </lineage>
</organism>
<dbReference type="PANTHER" id="PTHR11735">
    <property type="entry name" value="TRNA N6-ADENOSINE THREONYLCARBAMOYLTRANSFERASE"/>
    <property type="match status" value="1"/>
</dbReference>
<dbReference type="InterPro" id="IPR000905">
    <property type="entry name" value="Gcp-like_dom"/>
</dbReference>
<dbReference type="GO" id="GO:0016740">
    <property type="term" value="F:transferase activity"/>
    <property type="evidence" value="ECO:0007669"/>
    <property type="project" value="UniProtKB-KW"/>
</dbReference>
<accession>A0A7V3RHS2</accession>
<dbReference type="Gene3D" id="3.30.420.40">
    <property type="match status" value="2"/>
</dbReference>
<dbReference type="Pfam" id="PF00814">
    <property type="entry name" value="TsaD"/>
    <property type="match status" value="1"/>
</dbReference>
<name>A0A7V3RHS2_UNCW3</name>
<dbReference type="InterPro" id="IPR022496">
    <property type="entry name" value="T6A_TsaB"/>
</dbReference>
<evidence type="ECO:0000259" key="1">
    <source>
        <dbReference type="Pfam" id="PF00814"/>
    </source>
</evidence>
<dbReference type="InterPro" id="IPR043129">
    <property type="entry name" value="ATPase_NBD"/>
</dbReference>
<dbReference type="EMBL" id="DTOZ01000131">
    <property type="protein sequence ID" value="HGE78319.1"/>
    <property type="molecule type" value="Genomic_DNA"/>
</dbReference>
<reference evidence="2" key="1">
    <citation type="journal article" date="2020" name="mSystems">
        <title>Genome- and Community-Level Interaction Insights into Carbon Utilization and Element Cycling Functions of Hydrothermarchaeota in Hydrothermal Sediment.</title>
        <authorList>
            <person name="Zhou Z."/>
            <person name="Liu Y."/>
            <person name="Xu W."/>
            <person name="Pan J."/>
            <person name="Luo Z.H."/>
            <person name="Li M."/>
        </authorList>
    </citation>
    <scope>NUCLEOTIDE SEQUENCE [LARGE SCALE GENOMIC DNA]</scope>
    <source>
        <strain evidence="2">SpSt-961</strain>
    </source>
</reference>
<dbReference type="NCBIfam" id="TIGR03725">
    <property type="entry name" value="T6A_YeaZ"/>
    <property type="match status" value="1"/>
</dbReference>
<dbReference type="GO" id="GO:0005829">
    <property type="term" value="C:cytosol"/>
    <property type="evidence" value="ECO:0007669"/>
    <property type="project" value="TreeGrafter"/>
</dbReference>
<evidence type="ECO:0000313" key="2">
    <source>
        <dbReference type="EMBL" id="HGE78319.1"/>
    </source>
</evidence>
<dbReference type="SUPFAM" id="SSF53067">
    <property type="entry name" value="Actin-like ATPase domain"/>
    <property type="match status" value="1"/>
</dbReference>
<feature type="domain" description="Gcp-like" evidence="1">
    <location>
        <begin position="47"/>
        <end position="135"/>
    </location>
</feature>
<proteinExistence type="predicted"/>
<gene>
    <name evidence="2" type="primary">tsaB</name>
    <name evidence="2" type="ORF">ENX68_04885</name>
</gene>
<sequence length="234" mass="26260">MKILGIDTSTTLFSICLWEDGRILYELKRERNFYKKSRDAGFFEGIKELLNSLNDERLDGIAIAIGPGMFTSLRVGLALAKGLHFSMNIPIYAVNTLEVIARSFPYFEHGGGDIICAPVIDASQKEFFVGFYNNKKSLTTNLILTPQGFLDFINNRFKNNLIVAIGPGVENLVNSKEIRDSKQIIILKSSTFFPSASKVVEVALPRIKRKKYDDPDVLEPQYVKKTSAEARLEG</sequence>
<keyword evidence="2" id="KW-0808">Transferase</keyword>
<dbReference type="GO" id="GO:0002949">
    <property type="term" value="P:tRNA threonylcarbamoyladenosine modification"/>
    <property type="evidence" value="ECO:0007669"/>
    <property type="project" value="InterPro"/>
</dbReference>
<comment type="caution">
    <text evidence="2">The sequence shown here is derived from an EMBL/GenBank/DDBJ whole genome shotgun (WGS) entry which is preliminary data.</text>
</comment>